<protein>
    <submittedName>
        <fullName evidence="1">Uncharacterized protein</fullName>
    </submittedName>
</protein>
<dbReference type="RefSeq" id="WP_229825491.1">
    <property type="nucleotide sequence ID" value="NZ_QBKP01000010.1"/>
</dbReference>
<accession>A0A2T6AWI6</accession>
<keyword evidence="2" id="KW-1185">Reference proteome</keyword>
<name>A0A2T6AWI6_9RHOB</name>
<reference evidence="1 2" key="1">
    <citation type="submission" date="2018-04" db="EMBL/GenBank/DDBJ databases">
        <title>Genomic Encyclopedia of Archaeal and Bacterial Type Strains, Phase II (KMG-II): from individual species to whole genera.</title>
        <authorList>
            <person name="Goeker M."/>
        </authorList>
    </citation>
    <scope>NUCLEOTIDE SEQUENCE [LARGE SCALE GENOMIC DNA]</scope>
    <source>
        <strain evidence="1 2">DSM 21823</strain>
    </source>
</reference>
<gene>
    <name evidence="1" type="ORF">C8N34_11045</name>
</gene>
<proteinExistence type="predicted"/>
<evidence type="ECO:0000313" key="1">
    <source>
        <dbReference type="EMBL" id="PTX48185.1"/>
    </source>
</evidence>
<dbReference type="Proteomes" id="UP000244224">
    <property type="component" value="Unassembled WGS sequence"/>
</dbReference>
<comment type="caution">
    <text evidence="1">The sequence shown here is derived from an EMBL/GenBank/DDBJ whole genome shotgun (WGS) entry which is preliminary data.</text>
</comment>
<dbReference type="AlphaFoldDB" id="A0A2T6AWI6"/>
<sequence>MTVFAAHAQPVSMHKMQGDLRTCAVRLVDRRTGALHRINGRPLTLFSRRPAEAAAELLEGRDPAVWEALIEPLDPLARR</sequence>
<evidence type="ECO:0000313" key="2">
    <source>
        <dbReference type="Proteomes" id="UP000244224"/>
    </source>
</evidence>
<organism evidence="1 2">
    <name type="scientific">Gemmobacter caeni</name>
    <dbReference type="NCBI Taxonomy" id="589035"/>
    <lineage>
        <taxon>Bacteria</taxon>
        <taxon>Pseudomonadati</taxon>
        <taxon>Pseudomonadota</taxon>
        <taxon>Alphaproteobacteria</taxon>
        <taxon>Rhodobacterales</taxon>
        <taxon>Paracoccaceae</taxon>
        <taxon>Gemmobacter</taxon>
    </lineage>
</organism>
<dbReference type="EMBL" id="QBKP01000010">
    <property type="protein sequence ID" value="PTX48185.1"/>
    <property type="molecule type" value="Genomic_DNA"/>
</dbReference>